<gene>
    <name evidence="5" type="ORF">IAR63_14660</name>
</gene>
<feature type="coiled-coil region" evidence="3">
    <location>
        <begin position="222"/>
        <end position="320"/>
    </location>
</feature>
<evidence type="ECO:0000256" key="3">
    <source>
        <dbReference type="SAM" id="Coils"/>
    </source>
</evidence>
<dbReference type="GO" id="GO:0005886">
    <property type="term" value="C:plasma membrane"/>
    <property type="evidence" value="ECO:0007669"/>
    <property type="project" value="TreeGrafter"/>
</dbReference>
<keyword evidence="4" id="KW-0812">Transmembrane</keyword>
<dbReference type="InterPro" id="IPR027417">
    <property type="entry name" value="P-loop_NTPase"/>
</dbReference>
<sequence length="724" mass="81722">MVNTQTKKRFDIEKISKILSYRRFLIMGISCGVISVTSLIAVITKPMYQSSMQVMISDDLEPELRSNQTSNKTDSYGHQMRFLLSGKLLQKAVDILHKDYPDIQLKDIRDKVDFGADGQLQIRLADNISSTSKVNNPIFVISFKDSNPVKTQRVLQALEKAYQDYNLEVKNQRLSQGINFVNSQLPKLQTNALAAEKKLAIFQKKHSLIDPQIQTKVFFQSLTDIQKQRENYRSQIKDLDARIKDIERKLLSFQNQQSFASLNDGKNYQNLVAEIRKTEANLAQQLSRYTESYPVVIRLKEKHKMQLEVLKKELQLSQVNNSTKDKLNPEYIAGIEKTLSEDLSQFQKQQIQLVEQDNKLAKSELEIRELLSKFPGIITEYNQLLSATKIQRQNLGQMLQFQQSLGMKIAQSSFQLQVLETPNIGIYIGNRKWLLILGGIVTGPILGIIVVLVREMFNRAIISPLDLQNIANIPLIGCLPQLGTSIFKNSWKSRLKTRLKETIQQKRQTAAIAETTSNVISLSGNQNLDMIYHNLQVHHNSLPFKSLMLTSALPGEGKTTLAIGLGASAANMHQRVLVIDGNLRSPELHKVLSIHNDWGLSLLLLDDIKTQFANYVQPIHPLIDVLTAGPQPDNVVSLLTSGKFQELLEVLEGIYDLVIIDACSLLDGVEARIMASVSNSIVMVGRIGQLTPDQLIQAREILSDFNLIGIVSNQFHHSDTNFNF</sequence>
<feature type="transmembrane region" description="Helical" evidence="4">
    <location>
        <begin position="433"/>
        <end position="453"/>
    </location>
</feature>
<keyword evidence="6" id="KW-1185">Reference proteome</keyword>
<organism evidence="5 6">
    <name type="scientific">Cylindrospermopsis curvispora GIHE-G1</name>
    <dbReference type="NCBI Taxonomy" id="2666332"/>
    <lineage>
        <taxon>Bacteria</taxon>
        <taxon>Bacillati</taxon>
        <taxon>Cyanobacteriota</taxon>
        <taxon>Cyanophyceae</taxon>
        <taxon>Nostocales</taxon>
        <taxon>Aphanizomenonaceae</taxon>
        <taxon>Cylindrospermopsis</taxon>
    </lineage>
</organism>
<dbReference type="EMBL" id="CP060822">
    <property type="protein sequence ID" value="QNP31288.1"/>
    <property type="molecule type" value="Genomic_DNA"/>
</dbReference>
<dbReference type="CDD" id="cd05387">
    <property type="entry name" value="BY-kinase"/>
    <property type="match status" value="1"/>
</dbReference>
<proteinExistence type="predicted"/>
<evidence type="ECO:0000313" key="5">
    <source>
        <dbReference type="EMBL" id="QNP31288.1"/>
    </source>
</evidence>
<dbReference type="KEGG" id="ccur:IAR63_14660"/>
<name>A0A7H0F5H2_9CYAN</name>
<dbReference type="InterPro" id="IPR050445">
    <property type="entry name" value="Bact_polysacc_biosynth/exp"/>
</dbReference>
<evidence type="ECO:0000256" key="2">
    <source>
        <dbReference type="ARBA" id="ARBA00022840"/>
    </source>
</evidence>
<dbReference type="PANTHER" id="PTHR32309">
    <property type="entry name" value="TYROSINE-PROTEIN KINASE"/>
    <property type="match status" value="1"/>
</dbReference>
<dbReference type="SUPFAM" id="SSF52540">
    <property type="entry name" value="P-loop containing nucleoside triphosphate hydrolases"/>
    <property type="match status" value="1"/>
</dbReference>
<dbReference type="GO" id="GO:0004713">
    <property type="term" value="F:protein tyrosine kinase activity"/>
    <property type="evidence" value="ECO:0007669"/>
    <property type="project" value="TreeGrafter"/>
</dbReference>
<dbReference type="InterPro" id="IPR005702">
    <property type="entry name" value="Wzc-like_C"/>
</dbReference>
<keyword evidence="4" id="KW-0472">Membrane</keyword>
<evidence type="ECO:0000256" key="1">
    <source>
        <dbReference type="ARBA" id="ARBA00022741"/>
    </source>
</evidence>
<keyword evidence="4" id="KW-1133">Transmembrane helix</keyword>
<keyword evidence="1" id="KW-0547">Nucleotide-binding</keyword>
<reference evidence="5 6" key="1">
    <citation type="submission" date="2020-08" db="EMBL/GenBank/DDBJ databases">
        <title>Complete genome sequence of Raphidiopsis curvispora isolated from drinking water reservoir in South Korea.</title>
        <authorList>
            <person name="Jeong J."/>
        </authorList>
    </citation>
    <scope>NUCLEOTIDE SEQUENCE [LARGE SCALE GENOMIC DNA]</scope>
    <source>
        <strain evidence="5 6">GIHE-G1</strain>
    </source>
</reference>
<dbReference type="PANTHER" id="PTHR32309:SF13">
    <property type="entry name" value="FERRIC ENTEROBACTIN TRANSPORT PROTEIN FEPE"/>
    <property type="match status" value="1"/>
</dbReference>
<dbReference type="AlphaFoldDB" id="A0A7H0F5H2"/>
<feature type="transmembrane region" description="Helical" evidence="4">
    <location>
        <begin position="24"/>
        <end position="43"/>
    </location>
</feature>
<protein>
    <submittedName>
        <fullName evidence="5">Chain-length determining protein</fullName>
    </submittedName>
</protein>
<keyword evidence="2" id="KW-0067">ATP-binding</keyword>
<accession>A0A7H0F5H2</accession>
<dbReference type="Gene3D" id="3.40.50.300">
    <property type="entry name" value="P-loop containing nucleotide triphosphate hydrolases"/>
    <property type="match status" value="1"/>
</dbReference>
<evidence type="ECO:0000313" key="6">
    <source>
        <dbReference type="Proteomes" id="UP000516013"/>
    </source>
</evidence>
<keyword evidence="3" id="KW-0175">Coiled coil</keyword>
<evidence type="ECO:0000256" key="4">
    <source>
        <dbReference type="SAM" id="Phobius"/>
    </source>
</evidence>
<dbReference type="Proteomes" id="UP000516013">
    <property type="component" value="Chromosome"/>
</dbReference>